<protein>
    <submittedName>
        <fullName evidence="2">MBL fold hydrolase</fullName>
    </submittedName>
</protein>
<dbReference type="Pfam" id="PF00753">
    <property type="entry name" value="Lactamase_B"/>
    <property type="match status" value="1"/>
</dbReference>
<dbReference type="RefSeq" id="WP_095596223.1">
    <property type="nucleotide sequence ID" value="NZ_BMKN01000001.1"/>
</dbReference>
<feature type="domain" description="Metallo-beta-lactamase" evidence="1">
    <location>
        <begin position="32"/>
        <end position="209"/>
    </location>
</feature>
<organism evidence="2 3">
    <name type="scientific">Actibacterium pelagium</name>
    <dbReference type="NCBI Taxonomy" id="2029103"/>
    <lineage>
        <taxon>Bacteria</taxon>
        <taxon>Pseudomonadati</taxon>
        <taxon>Pseudomonadota</taxon>
        <taxon>Alphaproteobacteria</taxon>
        <taxon>Rhodobacterales</taxon>
        <taxon>Roseobacteraceae</taxon>
        <taxon>Actibacterium</taxon>
    </lineage>
</organism>
<dbReference type="EMBL" id="BMKN01000001">
    <property type="protein sequence ID" value="GGE43578.1"/>
    <property type="molecule type" value="Genomic_DNA"/>
</dbReference>
<dbReference type="Pfam" id="PF17778">
    <property type="entry name" value="WHD_BLACT"/>
    <property type="match status" value="1"/>
</dbReference>
<keyword evidence="3" id="KW-1185">Reference proteome</keyword>
<evidence type="ECO:0000313" key="2">
    <source>
        <dbReference type="EMBL" id="GGE43578.1"/>
    </source>
</evidence>
<sequence length="296" mass="31799">MTTPYETGEVTWINDLIRLVLAPNPSPMTFWGTNTYLLGRGEVTVVDPGPSDPAHTKSILSALEAGERITRIFLTHSHLDHSAGVPALVTATGAQVLAYGDSLAGRRDDTAALEGLGGGEGRDRQFAPDVVLKDDQIIEGDNWSATAIWTPGHMGNHLCFGIGEDLLSGDHIMGWATSMVSPPDGDLTDFMASLEKLMGRQFTRLLPAHGAPVADAEGRLQELHTHRKTREGQILSAVHDTPGTAQEFAQRIYTETPAALIPAATRNVLAHLIDLSRRGLVTTEGHLTETSIFSGK</sequence>
<evidence type="ECO:0000259" key="1">
    <source>
        <dbReference type="SMART" id="SM00849"/>
    </source>
</evidence>
<accession>A0A917AEY1</accession>
<proteinExistence type="predicted"/>
<dbReference type="InterPro" id="IPR001279">
    <property type="entry name" value="Metallo-B-lactamas"/>
</dbReference>
<dbReference type="InterPro" id="IPR036866">
    <property type="entry name" value="RibonucZ/Hydroxyglut_hydro"/>
</dbReference>
<reference evidence="2" key="2">
    <citation type="submission" date="2020-09" db="EMBL/GenBank/DDBJ databases">
        <authorList>
            <person name="Sun Q."/>
            <person name="Zhou Y."/>
        </authorList>
    </citation>
    <scope>NUCLEOTIDE SEQUENCE</scope>
    <source>
        <strain evidence="2">CGMCC 1.16012</strain>
    </source>
</reference>
<dbReference type="InterPro" id="IPR036388">
    <property type="entry name" value="WH-like_DNA-bd_sf"/>
</dbReference>
<evidence type="ECO:0000313" key="3">
    <source>
        <dbReference type="Proteomes" id="UP000606730"/>
    </source>
</evidence>
<dbReference type="Proteomes" id="UP000606730">
    <property type="component" value="Unassembled WGS sequence"/>
</dbReference>
<reference evidence="2" key="1">
    <citation type="journal article" date="2014" name="Int. J. Syst. Evol. Microbiol.">
        <title>Complete genome sequence of Corynebacterium casei LMG S-19264T (=DSM 44701T), isolated from a smear-ripened cheese.</title>
        <authorList>
            <consortium name="US DOE Joint Genome Institute (JGI-PGF)"/>
            <person name="Walter F."/>
            <person name="Albersmeier A."/>
            <person name="Kalinowski J."/>
            <person name="Ruckert C."/>
        </authorList>
    </citation>
    <scope>NUCLEOTIDE SEQUENCE</scope>
    <source>
        <strain evidence="2">CGMCC 1.16012</strain>
    </source>
</reference>
<dbReference type="PANTHER" id="PTHR23131:SF0">
    <property type="entry name" value="ENDORIBONUCLEASE LACTB2"/>
    <property type="match status" value="1"/>
</dbReference>
<dbReference type="SUPFAM" id="SSF56281">
    <property type="entry name" value="Metallo-hydrolase/oxidoreductase"/>
    <property type="match status" value="1"/>
</dbReference>
<dbReference type="OrthoDB" id="9788263at2"/>
<keyword evidence="2" id="KW-0378">Hydrolase</keyword>
<comment type="caution">
    <text evidence="2">The sequence shown here is derived from an EMBL/GenBank/DDBJ whole genome shotgun (WGS) entry which is preliminary data.</text>
</comment>
<dbReference type="Gene3D" id="1.10.10.10">
    <property type="entry name" value="Winged helix-like DNA-binding domain superfamily/Winged helix DNA-binding domain"/>
    <property type="match status" value="1"/>
</dbReference>
<gene>
    <name evidence="2" type="ORF">GCM10011517_09090</name>
</gene>
<dbReference type="SMART" id="SM00849">
    <property type="entry name" value="Lactamase_B"/>
    <property type="match status" value="1"/>
</dbReference>
<dbReference type="PANTHER" id="PTHR23131">
    <property type="entry name" value="ENDORIBONUCLEASE LACTB2"/>
    <property type="match status" value="1"/>
</dbReference>
<dbReference type="InterPro" id="IPR050662">
    <property type="entry name" value="Sec-metab_biosynth-thioest"/>
</dbReference>
<dbReference type="GO" id="GO:0016787">
    <property type="term" value="F:hydrolase activity"/>
    <property type="evidence" value="ECO:0007669"/>
    <property type="project" value="UniProtKB-KW"/>
</dbReference>
<name>A0A917AEY1_9RHOB</name>
<dbReference type="InterPro" id="IPR041516">
    <property type="entry name" value="LACTB2_WH"/>
</dbReference>
<dbReference type="Gene3D" id="3.60.15.10">
    <property type="entry name" value="Ribonuclease Z/Hydroxyacylglutathione hydrolase-like"/>
    <property type="match status" value="1"/>
</dbReference>
<dbReference type="CDD" id="cd16278">
    <property type="entry name" value="metallo-hydrolase-like_MBL-fold"/>
    <property type="match status" value="1"/>
</dbReference>
<dbReference type="AlphaFoldDB" id="A0A917AEY1"/>